<dbReference type="AlphaFoldDB" id="A0A0F9Q5D7"/>
<reference evidence="1" key="1">
    <citation type="journal article" date="2015" name="Nature">
        <title>Complex archaea that bridge the gap between prokaryotes and eukaryotes.</title>
        <authorList>
            <person name="Spang A."/>
            <person name="Saw J.H."/>
            <person name="Jorgensen S.L."/>
            <person name="Zaremba-Niedzwiedzka K."/>
            <person name="Martijn J."/>
            <person name="Lind A.E."/>
            <person name="van Eijk R."/>
            <person name="Schleper C."/>
            <person name="Guy L."/>
            <person name="Ettema T.J."/>
        </authorList>
    </citation>
    <scope>NUCLEOTIDE SEQUENCE</scope>
</reference>
<protein>
    <submittedName>
        <fullName evidence="1">Uncharacterized protein</fullName>
    </submittedName>
</protein>
<name>A0A0F9Q5D7_9ZZZZ</name>
<sequence>MAVDFLGELRAIRGLISYEGVATANGAAGGGTLVCSDLTLRPDYGGNMIVITSGDFIGQARNIDGVTNLGTVTPHVAFGGQIVAGVEFVIVASRMVHALGPSVGLWMFGIVDATQVASTTTVITNNLQNVPDDLLEGQFWMQVIYNSSAPTTAPEGEIRRITDFVQGGALQTFTVDAFTANVEAGDMVAIIHESILTIEILGRGTLDTSSATVPEDSTRPEGVDYFKGCLLMTTEGAVRFQPRRIVASSAAGVFTLDPNNPFTAAPGLVDYIIIGEQTEFIPGVDGVNNRTPSDVIGGKADTAIIVPDDVSSMIRYLKGILNAVGATFVASGTFDTSSATVPADSTRGEANDYFNGCLLIPVAGGVILQPRVIVDYTGVGGIFTVDPNNPFTAVTGNVDYVVIAFQWSFVPAPDAVINRATPDVVGTKSSTAVYAKDDVSDVIRYLKGILDANISASGVADAGSGVGLIRDAARTEVNNWWNGQTVLMLTGAAAFQKRPISDFLAATDDIIVSPDFDAAVAAGDVYVILAHYNQIVPEAADSVLNALTSQVVGRKDDTQVFIADDVSSVIRYLKGILATINMLAEPTQSLFETWQDESGIDGNIWTETDPATGAPWSRGATGAYLRVTCVPNANETARLRSNHRWIAAPDIYGTNTIIRRLIVEFELKLTNVANIDNGNSLILALTTDPADIRTANNIIGWVLLADVLQSLTDDGGAETTDTAFGETLTNWNKLRMEIETGTVRFYINETLVATHATNLPDFPMYLNHYIDTEAGGGVTPELGLIRVWYETIER</sequence>
<dbReference type="EMBL" id="LAZR01005356">
    <property type="protein sequence ID" value="KKN00608.1"/>
    <property type="molecule type" value="Genomic_DNA"/>
</dbReference>
<organism evidence="1">
    <name type="scientific">marine sediment metagenome</name>
    <dbReference type="NCBI Taxonomy" id="412755"/>
    <lineage>
        <taxon>unclassified sequences</taxon>
        <taxon>metagenomes</taxon>
        <taxon>ecological metagenomes</taxon>
    </lineage>
</organism>
<comment type="caution">
    <text evidence="1">The sequence shown here is derived from an EMBL/GenBank/DDBJ whole genome shotgun (WGS) entry which is preliminary data.</text>
</comment>
<accession>A0A0F9Q5D7</accession>
<gene>
    <name evidence="1" type="ORF">LCGC14_1136110</name>
</gene>
<proteinExistence type="predicted"/>
<evidence type="ECO:0000313" key="1">
    <source>
        <dbReference type="EMBL" id="KKN00608.1"/>
    </source>
</evidence>